<feature type="signal peptide" evidence="3">
    <location>
        <begin position="1"/>
        <end position="29"/>
    </location>
</feature>
<dbReference type="PANTHER" id="PTHR35037">
    <property type="entry name" value="C-TERMINAL REGION OF AIDA-LIKE PROTEIN"/>
    <property type="match status" value="1"/>
</dbReference>
<dbReference type="InterPro" id="IPR051551">
    <property type="entry name" value="Autotransporter_adhesion"/>
</dbReference>
<dbReference type="Gene3D" id="2.160.20.20">
    <property type="match status" value="2"/>
</dbReference>
<keyword evidence="5" id="KW-1185">Reference proteome</keyword>
<dbReference type="SUPFAM" id="SSF51126">
    <property type="entry name" value="Pectin lyase-like"/>
    <property type="match status" value="2"/>
</dbReference>
<sequence>MRVRGRRRALVSVLMATTALFAAGRPAHAQQVWVGTDQSYNTASNWSGPAVVPDTGDSAVFRNNGASTSLVLSSTRNPTDFTFEAGAPSYTIGLVSGGQLNLTGAGIVNNSGSLQQFLIDPSSLIDFRGSSTAANVKITNVGGALIFSQTSSGGTADVVSNGGTLVLRTTLGSISIGSLSGSGTVAATVVGGVPVQALTIGSLNTSTEFSGTFIDNGAQFALGKTGTGTLTLTGDSFYTGGTTISGGTLQLGNGGTSGSITGDITNNATLTVNRSNGTSLGGVISGTGQLVKLGGGILALLGNNTYTGGTTISAGTLRVGNGATSGSIVGDVVNNGVLEFNRFDSIGFNGVISGTGSVTKLGNNAMLLGGDNTYTGGTTISGGYLQIGNGGTSGSIVGDVFNNGTLEFARSDAYTFGGAISGTGNLISFGGSAGSGVFTLTGTNTYTGGTTVSRGTLQIGDGGTSGSIVGNVSNNATLVFNRSDATSFGGVISGSGNLIKRGAGNLSLTGVSTFNGSTTVEAGTLSVNGSIASSSLTTVNAGAVLGGNGTVGTTLINGGALAPGNSIGTLNVSGNLTFTAASSYMVEVSPSSADRVNVSGTATLGGATVNASFANGGYVDRQYTIVNASGGVVGTFGALVNTNLPSGFKSSLGYDANNAYLNLVLDYTPTPPNPPGPPPPTPPAINSGLNVNQTQVANALSGYFARTGSIPIVFGALTPAGL</sequence>
<dbReference type="InterPro" id="IPR012332">
    <property type="entry name" value="Autotransporter_pectin_lyase_C"/>
</dbReference>
<dbReference type="RefSeq" id="WP_378385670.1">
    <property type="nucleotide sequence ID" value="NZ_JBHLWM010000001.1"/>
</dbReference>
<dbReference type="PANTHER" id="PTHR35037:SF3">
    <property type="entry name" value="C-TERMINAL REGION OF AIDA-LIKE PROTEIN"/>
    <property type="match status" value="1"/>
</dbReference>
<accession>A0ABV6EPZ0</accession>
<comment type="caution">
    <text evidence="4">The sequence shown here is derived from an EMBL/GenBank/DDBJ whole genome shotgun (WGS) entry which is preliminary data.</text>
</comment>
<dbReference type="EMBL" id="JBHLWM010000001">
    <property type="protein sequence ID" value="MFC0240172.1"/>
    <property type="molecule type" value="Genomic_DNA"/>
</dbReference>
<evidence type="ECO:0000256" key="1">
    <source>
        <dbReference type="ARBA" id="ARBA00022729"/>
    </source>
</evidence>
<evidence type="ECO:0000256" key="3">
    <source>
        <dbReference type="SAM" id="SignalP"/>
    </source>
</evidence>
<organism evidence="4 5">
    <name type="scientific">Rhodopseudomonas telluris</name>
    <dbReference type="NCBI Taxonomy" id="644215"/>
    <lineage>
        <taxon>Bacteria</taxon>
        <taxon>Pseudomonadati</taxon>
        <taxon>Pseudomonadota</taxon>
        <taxon>Alphaproteobacteria</taxon>
        <taxon>Hyphomicrobiales</taxon>
        <taxon>Nitrobacteraceae</taxon>
        <taxon>Rhodopseudomonas</taxon>
    </lineage>
</organism>
<feature type="compositionally biased region" description="Pro residues" evidence="2">
    <location>
        <begin position="669"/>
        <end position="683"/>
    </location>
</feature>
<name>A0ABV6EPZ0_9BRAD</name>
<dbReference type="InterPro" id="IPR011050">
    <property type="entry name" value="Pectin_lyase_fold/virulence"/>
</dbReference>
<reference evidence="4 5" key="1">
    <citation type="submission" date="2024-09" db="EMBL/GenBank/DDBJ databases">
        <authorList>
            <person name="Sun Q."/>
            <person name="Mori K."/>
        </authorList>
    </citation>
    <scope>NUCLEOTIDE SEQUENCE [LARGE SCALE GENOMIC DNA]</scope>
    <source>
        <strain evidence="4 5">KCTC 23279</strain>
    </source>
</reference>
<dbReference type="Proteomes" id="UP001589775">
    <property type="component" value="Unassembled WGS sequence"/>
</dbReference>
<evidence type="ECO:0000313" key="4">
    <source>
        <dbReference type="EMBL" id="MFC0240172.1"/>
    </source>
</evidence>
<dbReference type="NCBIfam" id="TIGR02601">
    <property type="entry name" value="autotrns_rpt"/>
    <property type="match status" value="5"/>
</dbReference>
<evidence type="ECO:0000313" key="5">
    <source>
        <dbReference type="Proteomes" id="UP001589775"/>
    </source>
</evidence>
<evidence type="ECO:0000256" key="2">
    <source>
        <dbReference type="SAM" id="MobiDB-lite"/>
    </source>
</evidence>
<keyword evidence="1 3" id="KW-0732">Signal</keyword>
<proteinExistence type="predicted"/>
<dbReference type="Pfam" id="PF12951">
    <property type="entry name" value="PATR"/>
    <property type="match status" value="5"/>
</dbReference>
<gene>
    <name evidence="4" type="ORF">ACFFJ6_06820</name>
</gene>
<feature type="region of interest" description="Disordered" evidence="2">
    <location>
        <begin position="667"/>
        <end position="688"/>
    </location>
</feature>
<protein>
    <submittedName>
        <fullName evidence="4">Autotransporter-associated beta strand repeat-containing protein</fullName>
    </submittedName>
</protein>
<feature type="non-terminal residue" evidence="4">
    <location>
        <position position="722"/>
    </location>
</feature>
<dbReference type="InterPro" id="IPR013425">
    <property type="entry name" value="Autotrns_rpt"/>
</dbReference>
<feature type="chain" id="PRO_5046005065" evidence="3">
    <location>
        <begin position="30"/>
        <end position="722"/>
    </location>
</feature>